<dbReference type="Proteomes" id="UP000639772">
    <property type="component" value="Chromosome 10"/>
</dbReference>
<proteinExistence type="predicted"/>
<accession>A0A835Q7Z6</accession>
<reference evidence="1 2" key="1">
    <citation type="journal article" date="2020" name="Nat. Food">
        <title>A phased Vanilla planifolia genome enables genetic improvement of flavour and production.</title>
        <authorList>
            <person name="Hasing T."/>
            <person name="Tang H."/>
            <person name="Brym M."/>
            <person name="Khazi F."/>
            <person name="Huang T."/>
            <person name="Chambers A.H."/>
        </authorList>
    </citation>
    <scope>NUCLEOTIDE SEQUENCE [LARGE SCALE GENOMIC DNA]</scope>
    <source>
        <tissue evidence="1">Leaf</tissue>
    </source>
</reference>
<sequence>MDDTRELPGCKWLCGESSNSVVLDESTLLSPWEFKNLPCPIASSTPSKPMACDDFHSFSTGVGALIDPEQLGQDGCKKIVDMFEKEFSFTEEIPFKLLGKEARKIRLKKIARKE</sequence>
<evidence type="ECO:0000313" key="2">
    <source>
        <dbReference type="Proteomes" id="UP000639772"/>
    </source>
</evidence>
<comment type="caution">
    <text evidence="1">The sequence shown here is derived from an EMBL/GenBank/DDBJ whole genome shotgun (WGS) entry which is preliminary data.</text>
</comment>
<gene>
    <name evidence="1" type="ORF">HPP92_018893</name>
</gene>
<dbReference type="EMBL" id="JADCNM010000010">
    <property type="protein sequence ID" value="KAG0464729.1"/>
    <property type="molecule type" value="Genomic_DNA"/>
</dbReference>
<name>A0A835Q7Z6_VANPL</name>
<protein>
    <submittedName>
        <fullName evidence="1">Uncharacterized protein</fullName>
    </submittedName>
</protein>
<organism evidence="1 2">
    <name type="scientific">Vanilla planifolia</name>
    <name type="common">Vanilla</name>
    <dbReference type="NCBI Taxonomy" id="51239"/>
    <lineage>
        <taxon>Eukaryota</taxon>
        <taxon>Viridiplantae</taxon>
        <taxon>Streptophyta</taxon>
        <taxon>Embryophyta</taxon>
        <taxon>Tracheophyta</taxon>
        <taxon>Spermatophyta</taxon>
        <taxon>Magnoliopsida</taxon>
        <taxon>Liliopsida</taxon>
        <taxon>Asparagales</taxon>
        <taxon>Orchidaceae</taxon>
        <taxon>Vanilloideae</taxon>
        <taxon>Vanilleae</taxon>
        <taxon>Vanilla</taxon>
    </lineage>
</organism>
<dbReference type="AlphaFoldDB" id="A0A835Q7Z6"/>
<evidence type="ECO:0000313" key="1">
    <source>
        <dbReference type="EMBL" id="KAG0464729.1"/>
    </source>
</evidence>